<evidence type="ECO:0000313" key="13">
    <source>
        <dbReference type="Proteomes" id="UP000031516"/>
    </source>
</evidence>
<gene>
    <name evidence="12" type="ORF">KLDO_g1307</name>
</gene>
<dbReference type="InterPro" id="IPR033701">
    <property type="entry name" value="POLO_box_1"/>
</dbReference>
<reference evidence="12 13" key="1">
    <citation type="submission" date="2014-03" db="EMBL/GenBank/DDBJ databases">
        <title>The genome of Kluyveromyces dobzhanskii.</title>
        <authorList>
            <person name="Nystedt B."/>
            <person name="Astrom S."/>
        </authorList>
    </citation>
    <scope>NUCLEOTIDE SEQUENCE [LARGE SCALE GENOMIC DNA]</scope>
    <source>
        <strain evidence="12 13">CBS 2104</strain>
    </source>
</reference>
<dbReference type="OrthoDB" id="408964at2759"/>
<dbReference type="InterPro" id="IPR017441">
    <property type="entry name" value="Protein_kinase_ATP_BS"/>
</dbReference>
<dbReference type="GO" id="GO:0007052">
    <property type="term" value="P:mitotic spindle organization"/>
    <property type="evidence" value="ECO:0007669"/>
    <property type="project" value="TreeGrafter"/>
</dbReference>
<evidence type="ECO:0000256" key="2">
    <source>
        <dbReference type="ARBA" id="ARBA00022679"/>
    </source>
</evidence>
<evidence type="ECO:0000259" key="10">
    <source>
        <dbReference type="PROSITE" id="PS50011"/>
    </source>
</evidence>
<dbReference type="FunFam" id="1.10.510.10:FF:000647">
    <property type="entry name" value="Serine/threonine-protein kinase"/>
    <property type="match status" value="1"/>
</dbReference>
<feature type="domain" description="POLO box" evidence="11">
    <location>
        <begin position="512"/>
        <end position="594"/>
    </location>
</feature>
<evidence type="ECO:0000256" key="4">
    <source>
        <dbReference type="ARBA" id="ARBA00022741"/>
    </source>
</evidence>
<feature type="region of interest" description="Disordered" evidence="9">
    <location>
        <begin position="40"/>
        <end position="70"/>
    </location>
</feature>
<evidence type="ECO:0000313" key="12">
    <source>
        <dbReference type="EMBL" id="CDO93001.1"/>
    </source>
</evidence>
<keyword evidence="5 8" id="KW-0418">Kinase</keyword>
<dbReference type="SMART" id="SM00220">
    <property type="entry name" value="S_TKc"/>
    <property type="match status" value="1"/>
</dbReference>
<evidence type="ECO:0000259" key="11">
    <source>
        <dbReference type="PROSITE" id="PS50078"/>
    </source>
</evidence>
<dbReference type="GO" id="GO:0005524">
    <property type="term" value="F:ATP binding"/>
    <property type="evidence" value="ECO:0007669"/>
    <property type="project" value="UniProtKB-UniRule"/>
</dbReference>
<dbReference type="Gene3D" id="3.30.200.20">
    <property type="entry name" value="Phosphorylase Kinase, domain 1"/>
    <property type="match status" value="1"/>
</dbReference>
<dbReference type="Pfam" id="PF00069">
    <property type="entry name" value="Pkinase"/>
    <property type="match status" value="1"/>
</dbReference>
<dbReference type="AlphaFoldDB" id="A0A0A8L475"/>
<feature type="compositionally biased region" description="Polar residues" evidence="9">
    <location>
        <begin position="40"/>
        <end position="56"/>
    </location>
</feature>
<dbReference type="InterPro" id="IPR000959">
    <property type="entry name" value="POLO_box_dom"/>
</dbReference>
<dbReference type="SUPFAM" id="SSF82615">
    <property type="entry name" value="Polo-box domain"/>
    <property type="match status" value="2"/>
</dbReference>
<feature type="binding site" evidence="7">
    <location>
        <position position="118"/>
    </location>
    <ligand>
        <name>ATP</name>
        <dbReference type="ChEBI" id="CHEBI:30616"/>
    </ligand>
</feature>
<evidence type="ECO:0000256" key="3">
    <source>
        <dbReference type="ARBA" id="ARBA00022737"/>
    </source>
</evidence>
<dbReference type="CDD" id="cd13117">
    <property type="entry name" value="POLO_box_2"/>
    <property type="match status" value="1"/>
</dbReference>
<dbReference type="Proteomes" id="UP000031516">
    <property type="component" value="Unassembled WGS sequence"/>
</dbReference>
<dbReference type="PROSITE" id="PS50011">
    <property type="entry name" value="PROTEIN_KINASE_DOM"/>
    <property type="match status" value="1"/>
</dbReference>
<comment type="catalytic activity">
    <reaction evidence="8">
        <text>L-threonyl-[protein] + ATP = O-phospho-L-threonyl-[protein] + ADP + H(+)</text>
        <dbReference type="Rhea" id="RHEA:46608"/>
        <dbReference type="Rhea" id="RHEA-COMP:11060"/>
        <dbReference type="Rhea" id="RHEA-COMP:11605"/>
        <dbReference type="ChEBI" id="CHEBI:15378"/>
        <dbReference type="ChEBI" id="CHEBI:30013"/>
        <dbReference type="ChEBI" id="CHEBI:30616"/>
        <dbReference type="ChEBI" id="CHEBI:61977"/>
        <dbReference type="ChEBI" id="CHEBI:456216"/>
        <dbReference type="EC" id="2.7.11.21"/>
    </reaction>
</comment>
<dbReference type="Pfam" id="PF00659">
    <property type="entry name" value="POLO_box"/>
    <property type="match status" value="2"/>
</dbReference>
<dbReference type="EMBL" id="CCBQ010000019">
    <property type="protein sequence ID" value="CDO93001.1"/>
    <property type="molecule type" value="Genomic_DNA"/>
</dbReference>
<evidence type="ECO:0000256" key="5">
    <source>
        <dbReference type="ARBA" id="ARBA00022777"/>
    </source>
</evidence>
<comment type="caution">
    <text evidence="12">The sequence shown here is derived from an EMBL/GenBank/DDBJ whole genome shotgun (WGS) entry which is preliminary data.</text>
</comment>
<dbReference type="PROSITE" id="PS00108">
    <property type="entry name" value="PROTEIN_KINASE_ST"/>
    <property type="match status" value="1"/>
</dbReference>
<dbReference type="FunFam" id="3.30.200.20:FF:000091">
    <property type="entry name" value="Serine/threonine-protein kinase PLK"/>
    <property type="match status" value="1"/>
</dbReference>
<keyword evidence="13" id="KW-1185">Reference proteome</keyword>
<keyword evidence="4 7" id="KW-0547">Nucleotide-binding</keyword>
<dbReference type="EC" id="2.7.11.21" evidence="8"/>
<dbReference type="GO" id="GO:0000776">
    <property type="term" value="C:kinetochore"/>
    <property type="evidence" value="ECO:0007669"/>
    <property type="project" value="TreeGrafter"/>
</dbReference>
<dbReference type="PANTHER" id="PTHR24345">
    <property type="entry name" value="SERINE/THREONINE-PROTEIN KINASE PLK"/>
    <property type="match status" value="1"/>
</dbReference>
<evidence type="ECO:0000256" key="6">
    <source>
        <dbReference type="ARBA" id="ARBA00022840"/>
    </source>
</evidence>
<dbReference type="PROSITE" id="PS50078">
    <property type="entry name" value="POLO_BOX"/>
    <property type="match status" value="2"/>
</dbReference>
<dbReference type="PANTHER" id="PTHR24345:SF0">
    <property type="entry name" value="CELL CYCLE SERINE_THREONINE-PROTEIN KINASE CDC5_MSD2"/>
    <property type="match status" value="1"/>
</dbReference>
<proteinExistence type="inferred from homology"/>
<dbReference type="Gene3D" id="3.30.1120.30">
    <property type="entry name" value="POLO box domain"/>
    <property type="match status" value="2"/>
</dbReference>
<dbReference type="GO" id="GO:0000922">
    <property type="term" value="C:spindle pole"/>
    <property type="evidence" value="ECO:0007669"/>
    <property type="project" value="TreeGrafter"/>
</dbReference>
<dbReference type="GO" id="GO:0004674">
    <property type="term" value="F:protein serine/threonine kinase activity"/>
    <property type="evidence" value="ECO:0007669"/>
    <property type="project" value="UniProtKB-KW"/>
</dbReference>
<evidence type="ECO:0000256" key="9">
    <source>
        <dbReference type="SAM" id="MobiDB-lite"/>
    </source>
</evidence>
<keyword evidence="6 7" id="KW-0067">ATP-binding</keyword>
<dbReference type="InterPro" id="IPR000719">
    <property type="entry name" value="Prot_kinase_dom"/>
</dbReference>
<evidence type="ECO:0000256" key="7">
    <source>
        <dbReference type="PROSITE-ProRule" id="PRU10141"/>
    </source>
</evidence>
<dbReference type="InterPro" id="IPR008271">
    <property type="entry name" value="Ser/Thr_kinase_AS"/>
</dbReference>
<evidence type="ECO:0000256" key="8">
    <source>
        <dbReference type="RuleBase" id="RU361162"/>
    </source>
</evidence>
<dbReference type="PROSITE" id="PS00107">
    <property type="entry name" value="PROTEIN_KINASE_ATP"/>
    <property type="match status" value="1"/>
</dbReference>
<keyword evidence="3" id="KW-0677">Repeat</keyword>
<organism evidence="12 13">
    <name type="scientific">Kluyveromyces dobzhanskii CBS 2104</name>
    <dbReference type="NCBI Taxonomy" id="1427455"/>
    <lineage>
        <taxon>Eukaryota</taxon>
        <taxon>Fungi</taxon>
        <taxon>Dikarya</taxon>
        <taxon>Ascomycota</taxon>
        <taxon>Saccharomycotina</taxon>
        <taxon>Saccharomycetes</taxon>
        <taxon>Saccharomycetales</taxon>
        <taxon>Saccharomycetaceae</taxon>
        <taxon>Kluyveromyces</taxon>
    </lineage>
</organism>
<evidence type="ECO:0000256" key="1">
    <source>
        <dbReference type="ARBA" id="ARBA00022527"/>
    </source>
</evidence>
<keyword evidence="2 8" id="KW-0808">Transferase</keyword>
<dbReference type="SUPFAM" id="SSF56112">
    <property type="entry name" value="Protein kinase-like (PK-like)"/>
    <property type="match status" value="1"/>
</dbReference>
<accession>A0A0A8L475</accession>
<dbReference type="GO" id="GO:0005737">
    <property type="term" value="C:cytoplasm"/>
    <property type="evidence" value="ECO:0007669"/>
    <property type="project" value="TreeGrafter"/>
</dbReference>
<dbReference type="FunFam" id="3.30.1120.30:FF:000005">
    <property type="entry name" value="Serine/threonine-protein kinase"/>
    <property type="match status" value="1"/>
</dbReference>
<feature type="domain" description="Protein kinase" evidence="10">
    <location>
        <begin position="86"/>
        <end position="341"/>
    </location>
</feature>
<dbReference type="InterPro" id="IPR011009">
    <property type="entry name" value="Kinase-like_dom_sf"/>
</dbReference>
<dbReference type="InterPro" id="IPR033695">
    <property type="entry name" value="POLO_box_2"/>
</dbReference>
<dbReference type="InterPro" id="IPR036947">
    <property type="entry name" value="POLO_box_dom_sf"/>
</dbReference>
<name>A0A0A8L475_9SACH</name>
<keyword evidence="1 8" id="KW-0723">Serine/threonine-protein kinase</keyword>
<dbReference type="CDD" id="cd14099">
    <property type="entry name" value="STKc_PLK"/>
    <property type="match status" value="1"/>
</dbReference>
<dbReference type="GO" id="GO:0005634">
    <property type="term" value="C:nucleus"/>
    <property type="evidence" value="ECO:0007669"/>
    <property type="project" value="TreeGrafter"/>
</dbReference>
<dbReference type="CDD" id="cd13118">
    <property type="entry name" value="POLO_box_1"/>
    <property type="match status" value="1"/>
</dbReference>
<dbReference type="GO" id="GO:0005816">
    <property type="term" value="C:spindle pole body"/>
    <property type="evidence" value="ECO:0007669"/>
    <property type="project" value="TreeGrafter"/>
</dbReference>
<protein>
    <recommendedName>
        <fullName evidence="8">Serine/threonine-protein kinase</fullName>
        <ecNumber evidence="8">2.7.11.21</ecNumber>
    </recommendedName>
</protein>
<comment type="similarity">
    <text evidence="8">Belongs to the protein kinase superfamily. Ser/Thr protein kinase family. CDC5/Polo subfamily.</text>
</comment>
<dbReference type="Gene3D" id="1.10.510.10">
    <property type="entry name" value="Transferase(Phosphotransferase) domain 1"/>
    <property type="match status" value="1"/>
</dbReference>
<sequence length="704" mass="80674">MSAPPLQVINDKQLNARSNNIHTPIKTKRAVAELHHVDRLTTTGKPTSNNNHNTNRQQPPQKKKKEKLSSLCKTPPSLIKTRGRDYHRGHFLGEGGFARCFQMKDDKGKVFAAKTVAKLSIKSEKTRRKLLSEIQIHKSMKHPNIVQFTDCFEDDTNVYILLEICPNGSVMELLRQRKHLTEPEVRFSMIQIIGAIRYMHSRRVIHRDLKLGNIFFDKDYNLKIGDFGLAAVLANDKERKYTICGTPNYIAPEVLTGKHTGHSYEVDIWSIGVMLYALLFGKPPFQAKEVETIYERIKCRDFIFPADKPVSSDAKNLISHLLQLNPAARPSLYEITDNVWFRNTFPDKLPSTITKEIPNFDDLSFSESLINLKQCMLNSGLLKSSQPQSYDGAKNPIELVRAELEEERNRAVLPQSLSPGGTKNKYKEVIDLDGHRKFNEMAHKNRLKKAGENLFFKPELVATSTNMIKSEMSLKILASECHMTLRGIKSAEIDKRQSNYPSSNSSVQDPIVVTKWVDYSNKHGFAYQLSTDDIGVLFNNGTTVLKLADAEEFWYINYDTKEGWVASHYKLESKPIELARHLEVVDFFSNYMNSNLSRISTLVRETYHKDDVFLRRYTRYKQFVMFELSDGTFQFNFKDHNKFALSHGGKFLTFISPDRKTITSLLSNVLIEGYVQGFPSIDIFEKLELMKEGLRDKASVLTIH</sequence>
<feature type="domain" description="POLO box" evidence="11">
    <location>
        <begin position="613"/>
        <end position="699"/>
    </location>
</feature>